<protein>
    <submittedName>
        <fullName evidence="3">Uncharacterized protein</fullName>
    </submittedName>
</protein>
<keyword evidence="4" id="KW-1185">Reference proteome</keyword>
<keyword evidence="2" id="KW-0472">Membrane</keyword>
<gene>
    <name evidence="3" type="ordered locus">Sinac_3661</name>
</gene>
<name>L0DGI2_SINAD</name>
<feature type="transmembrane region" description="Helical" evidence="2">
    <location>
        <begin position="27"/>
        <end position="44"/>
    </location>
</feature>
<dbReference type="OrthoDB" id="290157at2"/>
<organism evidence="3 4">
    <name type="scientific">Singulisphaera acidiphila (strain ATCC BAA-1392 / DSM 18658 / VKM B-2454 / MOB10)</name>
    <dbReference type="NCBI Taxonomy" id="886293"/>
    <lineage>
        <taxon>Bacteria</taxon>
        <taxon>Pseudomonadati</taxon>
        <taxon>Planctomycetota</taxon>
        <taxon>Planctomycetia</taxon>
        <taxon>Isosphaerales</taxon>
        <taxon>Isosphaeraceae</taxon>
        <taxon>Singulisphaera</taxon>
    </lineage>
</organism>
<dbReference type="KEGG" id="saci:Sinac_3661"/>
<sequence>MDQHHVEHRAEGDGPGYEVKDANPRNLLAFGIVLVIFLTVLELGEMGVYRLFVRSLGPDPAARAPGDLYDQLRLTRETATKTLTTYGWVDAKAGIVRIPIERAMDLVVQRDALKGKGPKTEAELNGSAGTPVEAADAKPNESQDSKPQEKDQKP</sequence>
<evidence type="ECO:0000313" key="4">
    <source>
        <dbReference type="Proteomes" id="UP000010798"/>
    </source>
</evidence>
<evidence type="ECO:0000256" key="2">
    <source>
        <dbReference type="SAM" id="Phobius"/>
    </source>
</evidence>
<dbReference type="AlphaFoldDB" id="L0DGI2"/>
<dbReference type="STRING" id="886293.Sinac_3661"/>
<dbReference type="HOGENOM" id="CLU_1703060_0_0_0"/>
<evidence type="ECO:0000256" key="1">
    <source>
        <dbReference type="SAM" id="MobiDB-lite"/>
    </source>
</evidence>
<proteinExistence type="predicted"/>
<dbReference type="RefSeq" id="WP_015247049.1">
    <property type="nucleotide sequence ID" value="NC_019892.1"/>
</dbReference>
<feature type="compositionally biased region" description="Basic and acidic residues" evidence="1">
    <location>
        <begin position="135"/>
        <end position="154"/>
    </location>
</feature>
<accession>L0DGI2</accession>
<dbReference type="Proteomes" id="UP000010798">
    <property type="component" value="Chromosome"/>
</dbReference>
<keyword evidence="2" id="KW-1133">Transmembrane helix</keyword>
<reference evidence="3 4" key="1">
    <citation type="submission" date="2012-02" db="EMBL/GenBank/DDBJ databases">
        <title>Complete sequence of chromosome of Singulisphaera acidiphila DSM 18658.</title>
        <authorList>
            <consortium name="US DOE Joint Genome Institute (JGI-PGF)"/>
            <person name="Lucas S."/>
            <person name="Copeland A."/>
            <person name="Lapidus A."/>
            <person name="Glavina del Rio T."/>
            <person name="Dalin E."/>
            <person name="Tice H."/>
            <person name="Bruce D."/>
            <person name="Goodwin L."/>
            <person name="Pitluck S."/>
            <person name="Peters L."/>
            <person name="Ovchinnikova G."/>
            <person name="Chertkov O."/>
            <person name="Kyrpides N."/>
            <person name="Mavromatis K."/>
            <person name="Ivanova N."/>
            <person name="Brettin T."/>
            <person name="Detter J.C."/>
            <person name="Han C."/>
            <person name="Larimer F."/>
            <person name="Land M."/>
            <person name="Hauser L."/>
            <person name="Markowitz V."/>
            <person name="Cheng J.-F."/>
            <person name="Hugenholtz P."/>
            <person name="Woyke T."/>
            <person name="Wu D."/>
            <person name="Tindall B."/>
            <person name="Pomrenke H."/>
            <person name="Brambilla E."/>
            <person name="Klenk H.-P."/>
            <person name="Eisen J.A."/>
        </authorList>
    </citation>
    <scope>NUCLEOTIDE SEQUENCE [LARGE SCALE GENOMIC DNA]</scope>
    <source>
        <strain evidence="4">ATCC BAA-1392 / DSM 18658 / VKM B-2454 / MOB10</strain>
    </source>
</reference>
<keyword evidence="2" id="KW-0812">Transmembrane</keyword>
<dbReference type="EMBL" id="CP003364">
    <property type="protein sequence ID" value="AGA27908.1"/>
    <property type="molecule type" value="Genomic_DNA"/>
</dbReference>
<feature type="region of interest" description="Disordered" evidence="1">
    <location>
        <begin position="115"/>
        <end position="154"/>
    </location>
</feature>
<evidence type="ECO:0000313" key="3">
    <source>
        <dbReference type="EMBL" id="AGA27908.1"/>
    </source>
</evidence>